<name>A0A834Y8X9_TETSI</name>
<keyword evidence="3" id="KW-1185">Reference proteome</keyword>
<protein>
    <submittedName>
        <fullName evidence="2">Uncharacterized protein</fullName>
    </submittedName>
</protein>
<organism evidence="2 3">
    <name type="scientific">Tetracentron sinense</name>
    <name type="common">Spur-leaf</name>
    <dbReference type="NCBI Taxonomy" id="13715"/>
    <lineage>
        <taxon>Eukaryota</taxon>
        <taxon>Viridiplantae</taxon>
        <taxon>Streptophyta</taxon>
        <taxon>Embryophyta</taxon>
        <taxon>Tracheophyta</taxon>
        <taxon>Spermatophyta</taxon>
        <taxon>Magnoliopsida</taxon>
        <taxon>Trochodendrales</taxon>
        <taxon>Trochodendraceae</taxon>
        <taxon>Tetracentron</taxon>
    </lineage>
</organism>
<dbReference type="Proteomes" id="UP000655225">
    <property type="component" value="Unassembled WGS sequence"/>
</dbReference>
<reference evidence="2 3" key="1">
    <citation type="submission" date="2020-04" db="EMBL/GenBank/DDBJ databases">
        <title>Plant Genome Project.</title>
        <authorList>
            <person name="Zhang R.-G."/>
        </authorList>
    </citation>
    <scope>NUCLEOTIDE SEQUENCE [LARGE SCALE GENOMIC DNA]</scope>
    <source>
        <strain evidence="2">YNK0</strain>
        <tissue evidence="2">Leaf</tissue>
    </source>
</reference>
<accession>A0A834Y8X9</accession>
<sequence>MADDLKFLASQFWCLHSKQLRHTFRKKAEESLREEEDGLQDALSKVGGSSPSLCTTIYASRFTANVLRALRRNSTRKSRLPERITPMML</sequence>
<dbReference type="OrthoDB" id="1748238at2759"/>
<comment type="caution">
    <text evidence="2">The sequence shown here is derived from an EMBL/GenBank/DDBJ whole genome shotgun (WGS) entry which is preliminary data.</text>
</comment>
<evidence type="ECO:0000313" key="3">
    <source>
        <dbReference type="Proteomes" id="UP000655225"/>
    </source>
</evidence>
<dbReference type="OMA" id="TWGACFV"/>
<dbReference type="EMBL" id="JABCRI010000065">
    <property type="protein sequence ID" value="KAF8376788.1"/>
    <property type="molecule type" value="Genomic_DNA"/>
</dbReference>
<dbReference type="AlphaFoldDB" id="A0A834Y8X9"/>
<gene>
    <name evidence="1" type="ORF">HHK36_031542</name>
    <name evidence="2" type="ORF">HHK36_031543</name>
</gene>
<proteinExistence type="predicted"/>
<dbReference type="EMBL" id="JABCRI010000065">
    <property type="protein sequence ID" value="KAF8376789.1"/>
    <property type="molecule type" value="Genomic_DNA"/>
</dbReference>
<evidence type="ECO:0000313" key="2">
    <source>
        <dbReference type="EMBL" id="KAF8376789.1"/>
    </source>
</evidence>
<evidence type="ECO:0000313" key="1">
    <source>
        <dbReference type="EMBL" id="KAF8376788.1"/>
    </source>
</evidence>